<evidence type="ECO:0000256" key="8">
    <source>
        <dbReference type="ARBA" id="ARBA00022840"/>
    </source>
</evidence>
<dbReference type="Gene3D" id="3.40.50.620">
    <property type="entry name" value="HUPs"/>
    <property type="match status" value="1"/>
</dbReference>
<dbReference type="GO" id="GO:0005524">
    <property type="term" value="F:ATP binding"/>
    <property type="evidence" value="ECO:0007669"/>
    <property type="project" value="UniProtKB-KW"/>
</dbReference>
<evidence type="ECO:0000256" key="6">
    <source>
        <dbReference type="ARBA" id="ARBA00022695"/>
    </source>
</evidence>
<keyword evidence="7 11" id="KW-0547">Nucleotide-binding</keyword>
<dbReference type="CDD" id="cd02165">
    <property type="entry name" value="NMNAT"/>
    <property type="match status" value="1"/>
</dbReference>
<comment type="pathway">
    <text evidence="2 11">Cofactor biosynthesis; NAD(+) biosynthesis; deamido-NAD(+) from nicotinate D-ribonucleotide: step 1/1.</text>
</comment>
<dbReference type="InterPro" id="IPR005248">
    <property type="entry name" value="NadD/NMNAT"/>
</dbReference>
<dbReference type="PANTHER" id="PTHR39321:SF3">
    <property type="entry name" value="PHOSPHOPANTETHEINE ADENYLYLTRANSFERASE"/>
    <property type="match status" value="1"/>
</dbReference>
<organism evidence="13 14">
    <name type="scientific">Candidatus Sedimenticola endophacoides</name>
    <dbReference type="NCBI Taxonomy" id="2548426"/>
    <lineage>
        <taxon>Bacteria</taxon>
        <taxon>Pseudomonadati</taxon>
        <taxon>Pseudomonadota</taxon>
        <taxon>Gammaproteobacteria</taxon>
        <taxon>Chromatiales</taxon>
        <taxon>Sedimenticolaceae</taxon>
        <taxon>Sedimenticola</taxon>
    </lineage>
</organism>
<evidence type="ECO:0000256" key="2">
    <source>
        <dbReference type="ARBA" id="ARBA00005019"/>
    </source>
</evidence>
<comment type="caution">
    <text evidence="13">The sequence shown here is derived from an EMBL/GenBank/DDBJ whole genome shotgun (WGS) entry which is preliminary data.</text>
</comment>
<sequence length="205" mass="22954">MIGILGGTFDPIHNAHLRSALEVQQALGLEQLRLIPLRDPPHRGRPHSSPALRLEMVRAAAGGLPGFMVDARELERTGKSYSIDTLRSLRRELGEARPLCLLMGSDAFRHFPDWHRPEGILRLAHLVVMQRPGEGHPAHYAEHATDRPERLRTRPGGCILFQPVTQMAISSSAIRTLIRRGESPRFLLPDPVLTIIRRQNLYGGD</sequence>
<reference evidence="13 14" key="1">
    <citation type="submission" date="2018-01" db="EMBL/GenBank/DDBJ databases">
        <title>Novel co-symbiosis in the lucinid bivalve Phacoides pectinatus.</title>
        <authorList>
            <person name="Lim S.J."/>
            <person name="Davis B.G."/>
            <person name="Gill D.E."/>
            <person name="Engel A.S."/>
            <person name="Anderson L.C."/>
            <person name="Campbell B.J."/>
        </authorList>
    </citation>
    <scope>NUCLEOTIDE SEQUENCE [LARGE SCALE GENOMIC DNA]</scope>
    <source>
        <strain evidence="13">N3_P5</strain>
    </source>
</reference>
<evidence type="ECO:0000256" key="4">
    <source>
        <dbReference type="ARBA" id="ARBA00022642"/>
    </source>
</evidence>
<evidence type="ECO:0000256" key="10">
    <source>
        <dbReference type="ARBA" id="ARBA00048721"/>
    </source>
</evidence>
<keyword evidence="5 11" id="KW-0808">Transferase</keyword>
<comment type="function">
    <text evidence="1 11">Catalyzes the reversible adenylation of nicotinate mononucleotide (NaMN) to nicotinic acid adenine dinucleotide (NaAD).</text>
</comment>
<accession>A0A6N4DRQ8</accession>
<evidence type="ECO:0000256" key="5">
    <source>
        <dbReference type="ARBA" id="ARBA00022679"/>
    </source>
</evidence>
<dbReference type="PANTHER" id="PTHR39321">
    <property type="entry name" value="NICOTINATE-NUCLEOTIDE ADENYLYLTRANSFERASE-RELATED"/>
    <property type="match status" value="1"/>
</dbReference>
<keyword evidence="8 11" id="KW-0067">ATP-binding</keyword>
<evidence type="ECO:0000256" key="7">
    <source>
        <dbReference type="ARBA" id="ARBA00022741"/>
    </source>
</evidence>
<protein>
    <recommendedName>
        <fullName evidence="11">Probable nicotinate-nucleotide adenylyltransferase</fullName>
        <ecNumber evidence="11">2.7.7.18</ecNumber>
    </recommendedName>
    <alternativeName>
        <fullName evidence="11">Deamido-NAD(+) diphosphorylase</fullName>
    </alternativeName>
    <alternativeName>
        <fullName evidence="11">Deamido-NAD(+) pyrophosphorylase</fullName>
    </alternativeName>
    <alternativeName>
        <fullName evidence="11">Nicotinate mononucleotide adenylyltransferase</fullName>
        <shortName evidence="11">NaMN adenylyltransferase</shortName>
    </alternativeName>
</protein>
<dbReference type="NCBIfam" id="NF000839">
    <property type="entry name" value="PRK00071.1-1"/>
    <property type="match status" value="1"/>
</dbReference>
<evidence type="ECO:0000256" key="9">
    <source>
        <dbReference type="ARBA" id="ARBA00023027"/>
    </source>
</evidence>
<dbReference type="NCBIfam" id="TIGR00482">
    <property type="entry name" value="nicotinate (nicotinamide) nucleotide adenylyltransferase"/>
    <property type="match status" value="1"/>
</dbReference>
<evidence type="ECO:0000256" key="3">
    <source>
        <dbReference type="ARBA" id="ARBA00009014"/>
    </source>
</evidence>
<dbReference type="Proteomes" id="UP000250928">
    <property type="component" value="Unassembled WGS sequence"/>
</dbReference>
<keyword evidence="9 11" id="KW-0520">NAD</keyword>
<evidence type="ECO:0000256" key="1">
    <source>
        <dbReference type="ARBA" id="ARBA00002324"/>
    </source>
</evidence>
<feature type="domain" description="Cytidyltransferase-like" evidence="12">
    <location>
        <begin position="4"/>
        <end position="176"/>
    </location>
</feature>
<evidence type="ECO:0000256" key="11">
    <source>
        <dbReference type="HAMAP-Rule" id="MF_00244"/>
    </source>
</evidence>
<dbReference type="GO" id="GO:0009435">
    <property type="term" value="P:NAD+ biosynthetic process"/>
    <property type="evidence" value="ECO:0007669"/>
    <property type="project" value="UniProtKB-UniRule"/>
</dbReference>
<name>A0A6N4DRQ8_9GAMM</name>
<dbReference type="SUPFAM" id="SSF52374">
    <property type="entry name" value="Nucleotidylyl transferase"/>
    <property type="match status" value="1"/>
</dbReference>
<comment type="similarity">
    <text evidence="3 11">Belongs to the NadD family.</text>
</comment>
<dbReference type="HAMAP" id="MF_00244">
    <property type="entry name" value="NaMN_adenylyltr"/>
    <property type="match status" value="1"/>
</dbReference>
<dbReference type="EC" id="2.7.7.18" evidence="11"/>
<gene>
    <name evidence="11" type="primary">nadD</name>
    <name evidence="13" type="ORF">C3L24_07535</name>
</gene>
<dbReference type="AlphaFoldDB" id="A0A6N4DRQ8"/>
<dbReference type="UniPathway" id="UPA00253">
    <property type="reaction ID" value="UER00332"/>
</dbReference>
<dbReference type="GO" id="GO:0004515">
    <property type="term" value="F:nicotinate-nucleotide adenylyltransferase activity"/>
    <property type="evidence" value="ECO:0007669"/>
    <property type="project" value="UniProtKB-UniRule"/>
</dbReference>
<keyword evidence="6 11" id="KW-0548">Nucleotidyltransferase</keyword>
<keyword evidence="4 11" id="KW-0662">Pyridine nucleotide biosynthesis</keyword>
<evidence type="ECO:0000313" key="14">
    <source>
        <dbReference type="Proteomes" id="UP000250928"/>
    </source>
</evidence>
<proteinExistence type="inferred from homology"/>
<evidence type="ECO:0000259" key="12">
    <source>
        <dbReference type="Pfam" id="PF01467"/>
    </source>
</evidence>
<evidence type="ECO:0000313" key="13">
    <source>
        <dbReference type="EMBL" id="PUE01634.1"/>
    </source>
</evidence>
<dbReference type="Pfam" id="PF01467">
    <property type="entry name" value="CTP_transf_like"/>
    <property type="match status" value="1"/>
</dbReference>
<dbReference type="InterPro" id="IPR014729">
    <property type="entry name" value="Rossmann-like_a/b/a_fold"/>
</dbReference>
<dbReference type="InterPro" id="IPR004821">
    <property type="entry name" value="Cyt_trans-like"/>
</dbReference>
<dbReference type="EMBL" id="PQCO01000197">
    <property type="protein sequence ID" value="PUE01634.1"/>
    <property type="molecule type" value="Genomic_DNA"/>
</dbReference>
<comment type="catalytic activity">
    <reaction evidence="10 11">
        <text>nicotinate beta-D-ribonucleotide + ATP + H(+) = deamido-NAD(+) + diphosphate</text>
        <dbReference type="Rhea" id="RHEA:22860"/>
        <dbReference type="ChEBI" id="CHEBI:15378"/>
        <dbReference type="ChEBI" id="CHEBI:30616"/>
        <dbReference type="ChEBI" id="CHEBI:33019"/>
        <dbReference type="ChEBI" id="CHEBI:57502"/>
        <dbReference type="ChEBI" id="CHEBI:58437"/>
        <dbReference type="EC" id="2.7.7.18"/>
    </reaction>
</comment>